<protein>
    <recommendedName>
        <fullName evidence="4">Spermatogenesis-associated protein 6 N-terminal domain-containing protein</fullName>
    </recommendedName>
</protein>
<evidence type="ECO:0000256" key="3">
    <source>
        <dbReference type="SAM" id="MobiDB-lite"/>
    </source>
</evidence>
<name>A0ABD0T9X3_LOXSC</name>
<dbReference type="InterPro" id="IPR042769">
    <property type="entry name" value="SPATA6_fam"/>
</dbReference>
<dbReference type="PANTHER" id="PTHR16435">
    <property type="entry name" value="SPERMATOGENESIS-ASSOCIATED PROTEIN 6 SPATA6"/>
    <property type="match status" value="1"/>
</dbReference>
<feature type="domain" description="Spermatogenesis-associated protein 6 N-terminal" evidence="4">
    <location>
        <begin position="9"/>
        <end position="148"/>
    </location>
</feature>
<proteinExistence type="inferred from homology"/>
<dbReference type="InterPro" id="IPR032732">
    <property type="entry name" value="SPATA6_N"/>
</dbReference>
<dbReference type="Proteomes" id="UP001549921">
    <property type="component" value="Unassembled WGS sequence"/>
</dbReference>
<dbReference type="EMBL" id="JBEDNZ010000007">
    <property type="protein sequence ID" value="KAL0840099.1"/>
    <property type="molecule type" value="Genomic_DNA"/>
</dbReference>
<evidence type="ECO:0000256" key="1">
    <source>
        <dbReference type="ARBA" id="ARBA00006215"/>
    </source>
</evidence>
<gene>
    <name evidence="5" type="ORF">ABMA28_015412</name>
</gene>
<comment type="caution">
    <text evidence="5">The sequence shown here is derived from an EMBL/GenBank/DDBJ whole genome shotgun (WGS) entry which is preliminary data.</text>
</comment>
<dbReference type="PANTHER" id="PTHR16435:SF6">
    <property type="entry name" value="IP09370P"/>
    <property type="match status" value="1"/>
</dbReference>
<evidence type="ECO:0000256" key="2">
    <source>
        <dbReference type="ARBA" id="ARBA00022553"/>
    </source>
</evidence>
<feature type="compositionally biased region" description="Polar residues" evidence="3">
    <location>
        <begin position="243"/>
        <end position="273"/>
    </location>
</feature>
<sequence length="400" mass="45908">MPKIIELTVELEIQKVSCPGVWLCQDGRVSLNVFALGTSYQTCMLPPVFPLMFKDVFYFRKRFQESCTLNNICCILKDETIYCELVQWSDDCRSGECTILAQYLGALNDVLFPPNMCSNEGVDLLMRRSKDFPGILSPKIEIATKVRIDEVWDQPSNMKSVKVTSCHCTPDSEARQRQVCHSAQYHRNKCTKRPPSVTRSGSRSRSRSRSGGSRSCCSLTQEPEPNLNCECRTSKNTKKPSEATRSGSRSQSQPHSDGSSTDRSSTQKQKTVVNCECQTPTKSRTSLFRNLRSPRRRQQYNVYNVETHVAADWPRDTGLEDDYTRSSTDSEKARLKHAFPDEDRIQKMILESRYIDHDPIFEPKLKEREKHKHIRSKVTPCVCEICRRYHELFHAGNVRS</sequence>
<evidence type="ECO:0000313" key="6">
    <source>
        <dbReference type="Proteomes" id="UP001549921"/>
    </source>
</evidence>
<accession>A0ABD0T9X3</accession>
<dbReference type="AlphaFoldDB" id="A0ABD0T9X3"/>
<dbReference type="Pfam" id="PF14909">
    <property type="entry name" value="SPATA6"/>
    <property type="match status" value="1"/>
</dbReference>
<feature type="compositionally biased region" description="Low complexity" evidence="3">
    <location>
        <begin position="209"/>
        <end position="218"/>
    </location>
</feature>
<comment type="similarity">
    <text evidence="1">Belongs to the SPATA6 family.</text>
</comment>
<keyword evidence="2" id="KW-0597">Phosphoprotein</keyword>
<feature type="region of interest" description="Disordered" evidence="3">
    <location>
        <begin position="187"/>
        <end position="273"/>
    </location>
</feature>
<reference evidence="5 6" key="1">
    <citation type="submission" date="2024-06" db="EMBL/GenBank/DDBJ databases">
        <title>A chromosome-level genome assembly of beet webworm, Loxostege sticticalis.</title>
        <authorList>
            <person name="Zhang Y."/>
        </authorList>
    </citation>
    <scope>NUCLEOTIDE SEQUENCE [LARGE SCALE GENOMIC DNA]</scope>
    <source>
        <strain evidence="5">AQ028</strain>
        <tissue evidence="5">Male pupae</tissue>
    </source>
</reference>
<evidence type="ECO:0000313" key="5">
    <source>
        <dbReference type="EMBL" id="KAL0840099.1"/>
    </source>
</evidence>
<evidence type="ECO:0000259" key="4">
    <source>
        <dbReference type="Pfam" id="PF14909"/>
    </source>
</evidence>
<organism evidence="5 6">
    <name type="scientific">Loxostege sticticalis</name>
    <name type="common">Beet webworm moth</name>
    <dbReference type="NCBI Taxonomy" id="481309"/>
    <lineage>
        <taxon>Eukaryota</taxon>
        <taxon>Metazoa</taxon>
        <taxon>Ecdysozoa</taxon>
        <taxon>Arthropoda</taxon>
        <taxon>Hexapoda</taxon>
        <taxon>Insecta</taxon>
        <taxon>Pterygota</taxon>
        <taxon>Neoptera</taxon>
        <taxon>Endopterygota</taxon>
        <taxon>Lepidoptera</taxon>
        <taxon>Glossata</taxon>
        <taxon>Ditrysia</taxon>
        <taxon>Pyraloidea</taxon>
        <taxon>Crambidae</taxon>
        <taxon>Pyraustinae</taxon>
        <taxon>Loxostege</taxon>
    </lineage>
</organism>